<organism evidence="2">
    <name type="scientific">marine sediment metagenome</name>
    <dbReference type="NCBI Taxonomy" id="412755"/>
    <lineage>
        <taxon>unclassified sequences</taxon>
        <taxon>metagenomes</taxon>
        <taxon>ecological metagenomes</taxon>
    </lineage>
</organism>
<evidence type="ECO:0000313" key="2">
    <source>
        <dbReference type="EMBL" id="KKK42756.1"/>
    </source>
</evidence>
<gene>
    <name evidence="2" type="ORF">LCGC14_3169530</name>
</gene>
<evidence type="ECO:0000256" key="1">
    <source>
        <dbReference type="SAM" id="Phobius"/>
    </source>
</evidence>
<keyword evidence="1" id="KW-0812">Transmembrane</keyword>
<proteinExistence type="predicted"/>
<sequence length="37" mass="4065">MPVLNIRNVFYTSFYTPIILSIFSVGTPITLSIFAAG</sequence>
<feature type="transmembrane region" description="Helical" evidence="1">
    <location>
        <begin position="14"/>
        <end position="36"/>
    </location>
</feature>
<name>A0A0F8Y363_9ZZZZ</name>
<keyword evidence="1" id="KW-0472">Membrane</keyword>
<accession>A0A0F8Y363</accession>
<reference evidence="2" key="1">
    <citation type="journal article" date="2015" name="Nature">
        <title>Complex archaea that bridge the gap between prokaryotes and eukaryotes.</title>
        <authorList>
            <person name="Spang A."/>
            <person name="Saw J.H."/>
            <person name="Jorgensen S.L."/>
            <person name="Zaremba-Niedzwiedzka K."/>
            <person name="Martijn J."/>
            <person name="Lind A.E."/>
            <person name="van Eijk R."/>
            <person name="Schleper C."/>
            <person name="Guy L."/>
            <person name="Ettema T.J."/>
        </authorList>
    </citation>
    <scope>NUCLEOTIDE SEQUENCE</scope>
</reference>
<comment type="caution">
    <text evidence="2">The sequence shown here is derived from an EMBL/GenBank/DDBJ whole genome shotgun (WGS) entry which is preliminary data.</text>
</comment>
<keyword evidence="1" id="KW-1133">Transmembrane helix</keyword>
<dbReference type="EMBL" id="LAZR01070303">
    <property type="protein sequence ID" value="KKK42756.1"/>
    <property type="molecule type" value="Genomic_DNA"/>
</dbReference>
<dbReference type="AlphaFoldDB" id="A0A0F8Y363"/>
<feature type="non-terminal residue" evidence="2">
    <location>
        <position position="37"/>
    </location>
</feature>
<protein>
    <submittedName>
        <fullName evidence="2">Uncharacterized protein</fullName>
    </submittedName>
</protein>